<dbReference type="InterPro" id="IPR036188">
    <property type="entry name" value="FAD/NAD-bd_sf"/>
</dbReference>
<organism evidence="7 8">
    <name type="scientific">Fischerella major NIES-592</name>
    <dbReference type="NCBI Taxonomy" id="210994"/>
    <lineage>
        <taxon>Bacteria</taxon>
        <taxon>Bacillati</taxon>
        <taxon>Cyanobacteriota</taxon>
        <taxon>Cyanophyceae</taxon>
        <taxon>Nostocales</taxon>
        <taxon>Hapalosiphonaceae</taxon>
        <taxon>Fischerella</taxon>
    </lineage>
</organism>
<name>A0A1U7GWZ0_9CYAN</name>
<keyword evidence="4" id="KW-0411">Iron-sulfur</keyword>
<keyword evidence="8" id="KW-1185">Reference proteome</keyword>
<dbReference type="Pfam" id="PF01266">
    <property type="entry name" value="DAO"/>
    <property type="match status" value="1"/>
</dbReference>
<dbReference type="RefSeq" id="WP_073556315.1">
    <property type="nucleotide sequence ID" value="NZ_MRCA01000009.1"/>
</dbReference>
<accession>A0A1U7GWZ0</accession>
<keyword evidence="2" id="KW-0479">Metal-binding</keyword>
<evidence type="ECO:0000256" key="1">
    <source>
        <dbReference type="ARBA" id="ARBA00022714"/>
    </source>
</evidence>
<dbReference type="PANTHER" id="PTHR13847:SF274">
    <property type="entry name" value="RIESKE 2FE-2S IRON-SULFUR PROTEIN YHFW-RELATED"/>
    <property type="match status" value="1"/>
</dbReference>
<evidence type="ECO:0000313" key="8">
    <source>
        <dbReference type="Proteomes" id="UP000186391"/>
    </source>
</evidence>
<gene>
    <name evidence="7" type="ORF">NIES592_16380</name>
</gene>
<dbReference type="Gene3D" id="3.30.9.10">
    <property type="entry name" value="D-Amino Acid Oxidase, subunit A, domain 2"/>
    <property type="match status" value="1"/>
</dbReference>
<reference evidence="7 8" key="1">
    <citation type="submission" date="2016-11" db="EMBL/GenBank/DDBJ databases">
        <title>Draft Genome Sequences of Nine Cyanobacterial Strains from Diverse Habitats.</title>
        <authorList>
            <person name="Zhu T."/>
            <person name="Hou S."/>
            <person name="Lu X."/>
            <person name="Hess W.R."/>
        </authorList>
    </citation>
    <scope>NUCLEOTIDE SEQUENCE [LARGE SCALE GENOMIC DNA]</scope>
    <source>
        <strain evidence="7 8">NIES-592</strain>
    </source>
</reference>
<evidence type="ECO:0000313" key="7">
    <source>
        <dbReference type="EMBL" id="OKH12797.1"/>
    </source>
</evidence>
<dbReference type="GO" id="GO:0051537">
    <property type="term" value="F:2 iron, 2 sulfur cluster binding"/>
    <property type="evidence" value="ECO:0007669"/>
    <property type="project" value="UniProtKB-KW"/>
</dbReference>
<comment type="caution">
    <text evidence="7">The sequence shown here is derived from an EMBL/GenBank/DDBJ whole genome shotgun (WGS) entry which is preliminary data.</text>
</comment>
<dbReference type="InterPro" id="IPR038010">
    <property type="entry name" value="YhfW_C"/>
</dbReference>
<evidence type="ECO:0000256" key="3">
    <source>
        <dbReference type="ARBA" id="ARBA00023004"/>
    </source>
</evidence>
<dbReference type="GO" id="GO:0005737">
    <property type="term" value="C:cytoplasm"/>
    <property type="evidence" value="ECO:0007669"/>
    <property type="project" value="TreeGrafter"/>
</dbReference>
<feature type="domain" description="Rieske" evidence="6">
    <location>
        <begin position="426"/>
        <end position="506"/>
    </location>
</feature>
<dbReference type="AlphaFoldDB" id="A0A1U7GWZ0"/>
<proteinExistence type="predicted"/>
<evidence type="ECO:0000256" key="5">
    <source>
        <dbReference type="ARBA" id="ARBA00023157"/>
    </source>
</evidence>
<dbReference type="GO" id="GO:0016705">
    <property type="term" value="F:oxidoreductase activity, acting on paired donors, with incorporation or reduction of molecular oxygen"/>
    <property type="evidence" value="ECO:0007669"/>
    <property type="project" value="UniProtKB-ARBA"/>
</dbReference>
<evidence type="ECO:0000259" key="6">
    <source>
        <dbReference type="PROSITE" id="PS51296"/>
    </source>
</evidence>
<dbReference type="InterPro" id="IPR006076">
    <property type="entry name" value="FAD-dep_OxRdtase"/>
</dbReference>
<dbReference type="PANTHER" id="PTHR13847">
    <property type="entry name" value="SARCOSINE DEHYDROGENASE-RELATED"/>
    <property type="match status" value="1"/>
</dbReference>
<dbReference type="SUPFAM" id="SSF50022">
    <property type="entry name" value="ISP domain"/>
    <property type="match status" value="1"/>
</dbReference>
<dbReference type="GO" id="GO:0046872">
    <property type="term" value="F:metal ion binding"/>
    <property type="evidence" value="ECO:0007669"/>
    <property type="project" value="UniProtKB-KW"/>
</dbReference>
<evidence type="ECO:0000256" key="2">
    <source>
        <dbReference type="ARBA" id="ARBA00022723"/>
    </source>
</evidence>
<dbReference type="Proteomes" id="UP000186391">
    <property type="component" value="Unassembled WGS sequence"/>
</dbReference>
<dbReference type="GO" id="GO:0004497">
    <property type="term" value="F:monooxygenase activity"/>
    <property type="evidence" value="ECO:0007669"/>
    <property type="project" value="UniProtKB-ARBA"/>
</dbReference>
<keyword evidence="1" id="KW-0001">2Fe-2S</keyword>
<evidence type="ECO:0000256" key="4">
    <source>
        <dbReference type="ARBA" id="ARBA00023014"/>
    </source>
</evidence>
<dbReference type="SUPFAM" id="SSF51905">
    <property type="entry name" value="FAD/NAD(P)-binding domain"/>
    <property type="match status" value="1"/>
</dbReference>
<dbReference type="Gene3D" id="2.102.10.10">
    <property type="entry name" value="Rieske [2Fe-2S] iron-sulphur domain"/>
    <property type="match status" value="1"/>
</dbReference>
<dbReference type="CDD" id="cd03477">
    <property type="entry name" value="Rieske_YhfW_C"/>
    <property type="match status" value="1"/>
</dbReference>
<dbReference type="InterPro" id="IPR005805">
    <property type="entry name" value="Rieske_Fe-S_prot_C"/>
</dbReference>
<keyword evidence="5" id="KW-1015">Disulfide bond</keyword>
<dbReference type="Pfam" id="PF00355">
    <property type="entry name" value="Rieske"/>
    <property type="match status" value="1"/>
</dbReference>
<dbReference type="PRINTS" id="PR00162">
    <property type="entry name" value="RIESKE"/>
</dbReference>
<protein>
    <submittedName>
        <fullName evidence="7">(2Fe-2S)-binding protein</fullName>
    </submittedName>
</protein>
<keyword evidence="3" id="KW-0408">Iron</keyword>
<dbReference type="PROSITE" id="PS51296">
    <property type="entry name" value="RIESKE"/>
    <property type="match status" value="1"/>
</dbReference>
<dbReference type="EMBL" id="MRCA01000009">
    <property type="protein sequence ID" value="OKH12797.1"/>
    <property type="molecule type" value="Genomic_DNA"/>
</dbReference>
<dbReference type="GO" id="GO:0016020">
    <property type="term" value="C:membrane"/>
    <property type="evidence" value="ECO:0007669"/>
    <property type="project" value="InterPro"/>
</dbReference>
<dbReference type="InterPro" id="IPR017941">
    <property type="entry name" value="Rieske_2Fe-2S"/>
</dbReference>
<dbReference type="OrthoDB" id="9767869at2"/>
<sequence>MSQLPGKAISYWIASTLSISNFPSLTHDISVDVAIVGGGIVGITAGMLLKRAGKTVAILDSQQIATGVSGHTTAKITSLHQLIYAQLIQEIGEKKTQIYADSNQAAIERVARFVEEENINCDFSRRSAYTFAETTENLDDIKKEVEAAVNLGLPASFVTETSLPFSIAGAIKLDNQAQFHARKYLLHLAKLIDGNGSYVFENTRVENVEEGTPCQIVTATGTVKAQNVIVSTNLPILNQGLFFAKTYPKRSYIIAARIDPARAPEGMYIGTGSDYHSIRTTPAGDGGLLLLVGGGGHKVGTVTETEERYQKLEAYARSRFRVEQFEYRWSTQDMVSFDQLPYIGKLTPFSKNVYVATGFSLWGMSKGTLAGMLLSDLILGIENHWLKLYDSTRTTPFLTTESLKNNLEVGFHWVGDRLKGLDNSSLTAVATDEAKLLTIDGKKIAAYRDPQGQLHTISATCTHLGCIVNWNSAEKSWDCPCHGGRFDCDGKVLHGPPVKDLESYGK</sequence>
<dbReference type="Gene3D" id="3.50.50.60">
    <property type="entry name" value="FAD/NAD(P)-binding domain"/>
    <property type="match status" value="1"/>
</dbReference>
<dbReference type="InterPro" id="IPR036922">
    <property type="entry name" value="Rieske_2Fe-2S_sf"/>
</dbReference>